<evidence type="ECO:0000313" key="6">
    <source>
        <dbReference type="Proteomes" id="UP000036403"/>
    </source>
</evidence>
<dbReference type="InterPro" id="IPR011047">
    <property type="entry name" value="Quinoprotein_ADH-like_sf"/>
</dbReference>
<dbReference type="PROSITE" id="PS50082">
    <property type="entry name" value="WD_REPEATS_2"/>
    <property type="match status" value="4"/>
</dbReference>
<dbReference type="FunFam" id="2.130.10.10:FF:000462">
    <property type="entry name" value="Katanin p80 WD40 repeat-containing subunit B1"/>
    <property type="match status" value="1"/>
</dbReference>
<keyword evidence="2" id="KW-0677">Repeat</keyword>
<evidence type="ECO:0000256" key="3">
    <source>
        <dbReference type="PROSITE-ProRule" id="PRU00221"/>
    </source>
</evidence>
<dbReference type="PROSITE" id="PS00678">
    <property type="entry name" value="WD_REPEATS_1"/>
    <property type="match status" value="1"/>
</dbReference>
<name>A0A0J7KDS5_LASNI</name>
<sequence length="563" mass="61448">MDNTPPLSPEVKNLSDEDMIPEDEVDEIVDELLEARYSDDTPDSMSVNEDDSDNPMDDSMEEERDDAAYVFRGHSSAHSVFCCSLSKNSELAATGSEEDKAYLWNTITGEIILECTGHKDSVIFSGFNYNDTYLATGDMSGTIKLWQISDKTCVWETALDDITWIKWHNSANVLLVGLETGGVHMFKVPEGTCKVFAQGYGDKAETGLFLPDGKHAVVGYSSGTIRVVDLKTNTILSTTPCDPTHGHSSAITSLDCHTNNNLLISTSLNGKTVLSTVHNGKITCILQDLNSKNKAETSEGASETSVSVETAAFCKDPTFLVAATGTIEQNSSGKLYIWDISKQVLRYETTQEGGITKLVWTSASILFTAGLDGILRCFDARAGCCLKSFSSHKATILDLHISKLNKHYYLNLKEFVAHTPNVNCLALGHKSGRVLVTGGDDKKSLSGHTTPIECVRFGQTEDLVCAGSQTGALKIWDLEHAKLARTLTGHKSGIRCMDFHPYGELLASGSSDTDIKLWDIRRKGCIYTYTRAQQDGHNKTVNSLKFSPDGQWIASAGEEGMVK</sequence>
<feature type="repeat" description="WD" evidence="3">
    <location>
        <begin position="115"/>
        <end position="156"/>
    </location>
</feature>
<dbReference type="Pfam" id="PF00400">
    <property type="entry name" value="WD40"/>
    <property type="match status" value="7"/>
</dbReference>
<keyword evidence="6" id="KW-1185">Reference proteome</keyword>
<feature type="region of interest" description="Disordered" evidence="4">
    <location>
        <begin position="34"/>
        <end position="61"/>
    </location>
</feature>
<proteinExistence type="predicted"/>
<reference evidence="5 6" key="1">
    <citation type="submission" date="2015-04" db="EMBL/GenBank/DDBJ databases">
        <title>Lasius niger genome sequencing.</title>
        <authorList>
            <person name="Konorov E.A."/>
            <person name="Nikitin M.A."/>
            <person name="Kirill M.V."/>
            <person name="Chang P."/>
        </authorList>
    </citation>
    <scope>NUCLEOTIDE SEQUENCE [LARGE SCALE GENOMIC DNA]</scope>
    <source>
        <tissue evidence="5">Whole</tissue>
    </source>
</reference>
<dbReference type="PROSITE" id="PS50294">
    <property type="entry name" value="WD_REPEATS_REGION"/>
    <property type="match status" value="4"/>
</dbReference>
<evidence type="ECO:0000313" key="5">
    <source>
        <dbReference type="EMBL" id="KMQ88351.1"/>
    </source>
</evidence>
<dbReference type="PaxDb" id="67767-A0A0J7KDS5"/>
<evidence type="ECO:0000256" key="4">
    <source>
        <dbReference type="SAM" id="MobiDB-lite"/>
    </source>
</evidence>
<feature type="region of interest" description="Disordered" evidence="4">
    <location>
        <begin position="1"/>
        <end position="22"/>
    </location>
</feature>
<gene>
    <name evidence="5" type="ORF">RF55_12184</name>
</gene>
<dbReference type="Proteomes" id="UP000036403">
    <property type="component" value="Unassembled WGS sequence"/>
</dbReference>
<dbReference type="InterPro" id="IPR015943">
    <property type="entry name" value="WD40/YVTN_repeat-like_dom_sf"/>
</dbReference>
<dbReference type="OrthoDB" id="10261640at2759"/>
<dbReference type="STRING" id="67767.A0A0J7KDS5"/>
<dbReference type="SUPFAM" id="SSF50998">
    <property type="entry name" value="Quinoprotein alcohol dehydrogenase-like"/>
    <property type="match status" value="2"/>
</dbReference>
<dbReference type="SMART" id="SM00320">
    <property type="entry name" value="WD40"/>
    <property type="match status" value="9"/>
</dbReference>
<dbReference type="PANTHER" id="PTHR19857:SF8">
    <property type="entry name" value="ANGIO-ASSOCIATED MIGRATORY CELL PROTEIN"/>
    <property type="match status" value="1"/>
</dbReference>
<dbReference type="CDD" id="cd00200">
    <property type="entry name" value="WD40"/>
    <property type="match status" value="1"/>
</dbReference>
<dbReference type="EMBL" id="LBMM01009150">
    <property type="protein sequence ID" value="KMQ88351.1"/>
    <property type="molecule type" value="Genomic_DNA"/>
</dbReference>
<accession>A0A0J7KDS5</accession>
<protein>
    <submittedName>
        <fullName evidence="5">Angio-associated migratory cell</fullName>
    </submittedName>
</protein>
<feature type="repeat" description="WD" evidence="3">
    <location>
        <begin position="534"/>
        <end position="563"/>
    </location>
</feature>
<feature type="repeat" description="WD" evidence="3">
    <location>
        <begin position="445"/>
        <end position="486"/>
    </location>
</feature>
<dbReference type="AlphaFoldDB" id="A0A0J7KDS5"/>
<dbReference type="InterPro" id="IPR020472">
    <property type="entry name" value="WD40_PAC1"/>
</dbReference>
<dbReference type="InterPro" id="IPR001680">
    <property type="entry name" value="WD40_rpt"/>
</dbReference>
<dbReference type="InterPro" id="IPR051179">
    <property type="entry name" value="WD_repeat_multifunction"/>
</dbReference>
<organism evidence="5 6">
    <name type="scientific">Lasius niger</name>
    <name type="common">Black garden ant</name>
    <dbReference type="NCBI Taxonomy" id="67767"/>
    <lineage>
        <taxon>Eukaryota</taxon>
        <taxon>Metazoa</taxon>
        <taxon>Ecdysozoa</taxon>
        <taxon>Arthropoda</taxon>
        <taxon>Hexapoda</taxon>
        <taxon>Insecta</taxon>
        <taxon>Pterygota</taxon>
        <taxon>Neoptera</taxon>
        <taxon>Endopterygota</taxon>
        <taxon>Hymenoptera</taxon>
        <taxon>Apocrita</taxon>
        <taxon>Aculeata</taxon>
        <taxon>Formicoidea</taxon>
        <taxon>Formicidae</taxon>
        <taxon>Formicinae</taxon>
        <taxon>Lasius</taxon>
        <taxon>Lasius</taxon>
    </lineage>
</organism>
<evidence type="ECO:0000256" key="1">
    <source>
        <dbReference type="ARBA" id="ARBA00022574"/>
    </source>
</evidence>
<dbReference type="PANTHER" id="PTHR19857">
    <property type="entry name" value="MITOCHONDRIAL DIVISION PROTEIN 1-RELATED"/>
    <property type="match status" value="1"/>
</dbReference>
<feature type="repeat" description="WD" evidence="3">
    <location>
        <begin position="487"/>
        <end position="528"/>
    </location>
</feature>
<dbReference type="InterPro" id="IPR019775">
    <property type="entry name" value="WD40_repeat_CS"/>
</dbReference>
<keyword evidence="1 3" id="KW-0853">WD repeat</keyword>
<feature type="non-terminal residue" evidence="5">
    <location>
        <position position="563"/>
    </location>
</feature>
<feature type="compositionally biased region" description="Acidic residues" evidence="4">
    <location>
        <begin position="48"/>
        <end position="61"/>
    </location>
</feature>
<dbReference type="PRINTS" id="PR00320">
    <property type="entry name" value="GPROTEINBRPT"/>
</dbReference>
<comment type="caution">
    <text evidence="5">The sequence shown here is derived from an EMBL/GenBank/DDBJ whole genome shotgun (WGS) entry which is preliminary data.</text>
</comment>
<evidence type="ECO:0000256" key="2">
    <source>
        <dbReference type="ARBA" id="ARBA00022737"/>
    </source>
</evidence>
<dbReference type="Gene3D" id="2.130.10.10">
    <property type="entry name" value="YVTN repeat-like/Quinoprotein amine dehydrogenase"/>
    <property type="match status" value="2"/>
</dbReference>